<evidence type="ECO:0000313" key="1">
    <source>
        <dbReference type="EMBL" id="VCW85652.1"/>
    </source>
</evidence>
<sequence length="66" mass="6990">MTQPDTLRGFITVAGKAVDQEGPGELEFSSRSQVSSVQFWCGQEEVRPVVRVAGSLAVGGGGVHWT</sequence>
<proteinExistence type="predicted"/>
<feature type="non-terminal residue" evidence="1">
    <location>
        <position position="66"/>
    </location>
</feature>
<dbReference type="EMBL" id="CYRY02015880">
    <property type="protein sequence ID" value="VCW85652.1"/>
    <property type="molecule type" value="Genomic_DNA"/>
</dbReference>
<reference evidence="1 2" key="1">
    <citation type="submission" date="2018-10" db="EMBL/GenBank/DDBJ databases">
        <authorList>
            <person name="Ekblom R."/>
            <person name="Jareborg N."/>
        </authorList>
    </citation>
    <scope>NUCLEOTIDE SEQUENCE [LARGE SCALE GENOMIC DNA]</scope>
    <source>
        <tissue evidence="1">Muscle</tissue>
    </source>
</reference>
<name>A0A9X9LT75_GULGU</name>
<comment type="caution">
    <text evidence="1">The sequence shown here is derived from an EMBL/GenBank/DDBJ whole genome shotgun (WGS) entry which is preliminary data.</text>
</comment>
<gene>
    <name evidence="1" type="ORF">BN2614_LOCUS1</name>
</gene>
<accession>A0A9X9LT75</accession>
<evidence type="ECO:0000313" key="2">
    <source>
        <dbReference type="Proteomes" id="UP000269945"/>
    </source>
</evidence>
<dbReference type="AlphaFoldDB" id="A0A9X9LT75"/>
<protein>
    <submittedName>
        <fullName evidence="1">Uncharacterized protein</fullName>
    </submittedName>
</protein>
<organism evidence="1 2">
    <name type="scientific">Gulo gulo</name>
    <name type="common">Wolverine</name>
    <name type="synonym">Gluton</name>
    <dbReference type="NCBI Taxonomy" id="48420"/>
    <lineage>
        <taxon>Eukaryota</taxon>
        <taxon>Metazoa</taxon>
        <taxon>Chordata</taxon>
        <taxon>Craniata</taxon>
        <taxon>Vertebrata</taxon>
        <taxon>Euteleostomi</taxon>
        <taxon>Mammalia</taxon>
        <taxon>Eutheria</taxon>
        <taxon>Laurasiatheria</taxon>
        <taxon>Carnivora</taxon>
        <taxon>Caniformia</taxon>
        <taxon>Musteloidea</taxon>
        <taxon>Mustelidae</taxon>
        <taxon>Guloninae</taxon>
        <taxon>Gulo</taxon>
    </lineage>
</organism>
<keyword evidence="2" id="KW-1185">Reference proteome</keyword>
<dbReference type="Proteomes" id="UP000269945">
    <property type="component" value="Unassembled WGS sequence"/>
</dbReference>